<gene>
    <name evidence="1" type="ORF">MGYG_09066</name>
</gene>
<organism evidence="2">
    <name type="scientific">Arthroderma gypseum (strain ATCC MYA-4604 / CBS 118893)</name>
    <name type="common">Microsporum gypseum</name>
    <dbReference type="NCBI Taxonomy" id="535722"/>
    <lineage>
        <taxon>Eukaryota</taxon>
        <taxon>Fungi</taxon>
        <taxon>Dikarya</taxon>
        <taxon>Ascomycota</taxon>
        <taxon>Pezizomycotina</taxon>
        <taxon>Eurotiomycetes</taxon>
        <taxon>Eurotiomycetidae</taxon>
        <taxon>Onygenales</taxon>
        <taxon>Arthrodermataceae</taxon>
        <taxon>Nannizzia</taxon>
    </lineage>
</organism>
<dbReference type="RefSeq" id="XP_003172239.1">
    <property type="nucleotide sequence ID" value="XM_003172191.1"/>
</dbReference>
<accession>E4UX28</accession>
<name>E4UX28_ARTGP</name>
<dbReference type="EMBL" id="DS989825">
    <property type="protein sequence ID" value="EFR01828.1"/>
    <property type="molecule type" value="Genomic_DNA"/>
</dbReference>
<keyword evidence="2" id="KW-1185">Reference proteome</keyword>
<dbReference type="AlphaFoldDB" id="E4UX28"/>
<sequence>MAVGRKFGLTPGIRKLFRPGILWLTSNALKYWLSSYVEFHRILRPKKHLENYHGQINTRVFLVPLRHFARHNYAGSGLSEMQAAVFLARNESFENMGHLFFSGMKEMPHRKRIEGPIRGNACEKCLARSRGALISPRGLTNSANKSLVRLDREVLQPENKNTTNF</sequence>
<dbReference type="VEuPathDB" id="FungiDB:MGYG_09066"/>
<dbReference type="HOGENOM" id="CLU_1610339_0_0_1"/>
<proteinExistence type="predicted"/>
<protein>
    <submittedName>
        <fullName evidence="1">Uncharacterized protein</fullName>
    </submittedName>
</protein>
<dbReference type="Proteomes" id="UP000002669">
    <property type="component" value="Unassembled WGS sequence"/>
</dbReference>
<evidence type="ECO:0000313" key="2">
    <source>
        <dbReference type="Proteomes" id="UP000002669"/>
    </source>
</evidence>
<reference evidence="2" key="1">
    <citation type="journal article" date="2012" name="MBio">
        <title>Comparative genome analysis of Trichophyton rubrum and related dermatophytes reveals candidate genes involved in infection.</title>
        <authorList>
            <person name="Martinez D.A."/>
            <person name="Oliver B.G."/>
            <person name="Graeser Y."/>
            <person name="Goldberg J.M."/>
            <person name="Li W."/>
            <person name="Martinez-Rossi N.M."/>
            <person name="Monod M."/>
            <person name="Shelest E."/>
            <person name="Barton R.C."/>
            <person name="Birch E."/>
            <person name="Brakhage A.A."/>
            <person name="Chen Z."/>
            <person name="Gurr S.J."/>
            <person name="Heiman D."/>
            <person name="Heitman J."/>
            <person name="Kosti I."/>
            <person name="Rossi A."/>
            <person name="Saif S."/>
            <person name="Samalova M."/>
            <person name="Saunders C.W."/>
            <person name="Shea T."/>
            <person name="Summerbell R.C."/>
            <person name="Xu J."/>
            <person name="Young S."/>
            <person name="Zeng Q."/>
            <person name="Birren B.W."/>
            <person name="Cuomo C.A."/>
            <person name="White T.C."/>
        </authorList>
    </citation>
    <scope>NUCLEOTIDE SEQUENCE [LARGE SCALE GENOMIC DNA]</scope>
    <source>
        <strain evidence="2">ATCC MYA-4604 / CBS 118893</strain>
    </source>
</reference>
<dbReference type="GeneID" id="10027507"/>
<dbReference type="InParanoid" id="E4UX28"/>
<evidence type="ECO:0000313" key="1">
    <source>
        <dbReference type="EMBL" id="EFR01828.1"/>
    </source>
</evidence>